<feature type="transmembrane region" description="Helical" evidence="6">
    <location>
        <begin position="43"/>
        <end position="65"/>
    </location>
</feature>
<gene>
    <name evidence="7" type="ORF">OL599_06760</name>
</gene>
<accession>A0AA41YL70</accession>
<feature type="transmembrane region" description="Helical" evidence="6">
    <location>
        <begin position="71"/>
        <end position="89"/>
    </location>
</feature>
<evidence type="ECO:0000256" key="2">
    <source>
        <dbReference type="ARBA" id="ARBA00022475"/>
    </source>
</evidence>
<reference evidence="7" key="2">
    <citation type="submission" date="2022-10" db="EMBL/GenBank/DDBJ databases">
        <authorList>
            <person name="Trinh H.N."/>
        </authorList>
    </citation>
    <scope>NUCLEOTIDE SEQUENCE</scope>
    <source>
        <strain evidence="7">RN2-1</strain>
    </source>
</reference>
<dbReference type="PANTHER" id="PTHR30086:SF20">
    <property type="entry name" value="ARGININE EXPORTER PROTEIN ARGO-RELATED"/>
    <property type="match status" value="1"/>
</dbReference>
<dbReference type="InterPro" id="IPR001123">
    <property type="entry name" value="LeuE-type"/>
</dbReference>
<dbReference type="GO" id="GO:0015171">
    <property type="term" value="F:amino acid transmembrane transporter activity"/>
    <property type="evidence" value="ECO:0007669"/>
    <property type="project" value="TreeGrafter"/>
</dbReference>
<dbReference type="RefSeq" id="WP_264712904.1">
    <property type="nucleotide sequence ID" value="NZ_JAPDNT010000003.1"/>
</dbReference>
<evidence type="ECO:0000256" key="5">
    <source>
        <dbReference type="ARBA" id="ARBA00023136"/>
    </source>
</evidence>
<dbReference type="EMBL" id="JAPDNT010000003">
    <property type="protein sequence ID" value="MCW3474277.1"/>
    <property type="molecule type" value="Genomic_DNA"/>
</dbReference>
<evidence type="ECO:0000313" key="8">
    <source>
        <dbReference type="Proteomes" id="UP001165679"/>
    </source>
</evidence>
<dbReference type="AlphaFoldDB" id="A0AA41YL70"/>
<feature type="transmembrane region" description="Helical" evidence="6">
    <location>
        <begin position="110"/>
        <end position="137"/>
    </location>
</feature>
<comment type="caution">
    <text evidence="7">The sequence shown here is derived from an EMBL/GenBank/DDBJ whole genome shotgun (WGS) entry which is preliminary data.</text>
</comment>
<dbReference type="PANTHER" id="PTHR30086">
    <property type="entry name" value="ARGININE EXPORTER PROTEIN ARGO"/>
    <property type="match status" value="1"/>
</dbReference>
<name>A0AA41YL70_9PROT</name>
<evidence type="ECO:0000256" key="4">
    <source>
        <dbReference type="ARBA" id="ARBA00022989"/>
    </source>
</evidence>
<keyword evidence="4 6" id="KW-1133">Transmembrane helix</keyword>
<dbReference type="Pfam" id="PF01810">
    <property type="entry name" value="LysE"/>
    <property type="match status" value="1"/>
</dbReference>
<evidence type="ECO:0000256" key="6">
    <source>
        <dbReference type="SAM" id="Phobius"/>
    </source>
</evidence>
<keyword evidence="5 6" id="KW-0472">Membrane</keyword>
<dbReference type="GO" id="GO:0005886">
    <property type="term" value="C:plasma membrane"/>
    <property type="evidence" value="ECO:0007669"/>
    <property type="project" value="UniProtKB-SubCell"/>
</dbReference>
<evidence type="ECO:0000313" key="7">
    <source>
        <dbReference type="EMBL" id="MCW3474277.1"/>
    </source>
</evidence>
<feature type="transmembrane region" description="Helical" evidence="6">
    <location>
        <begin position="184"/>
        <end position="205"/>
    </location>
</feature>
<proteinExistence type="predicted"/>
<comment type="subcellular location">
    <subcellularLocation>
        <location evidence="1">Cell membrane</location>
        <topology evidence="1">Multi-pass membrane protein</topology>
    </subcellularLocation>
</comment>
<dbReference type="Proteomes" id="UP001165679">
    <property type="component" value="Unassembled WGS sequence"/>
</dbReference>
<keyword evidence="8" id="KW-1185">Reference proteome</keyword>
<keyword evidence="3 6" id="KW-0812">Transmembrane</keyword>
<keyword evidence="2" id="KW-1003">Cell membrane</keyword>
<feature type="transmembrane region" description="Helical" evidence="6">
    <location>
        <begin position="6"/>
        <end position="31"/>
    </location>
</feature>
<organism evidence="7 8">
    <name type="scientific">Limobrevibacterium gyesilva</name>
    <dbReference type="NCBI Taxonomy" id="2991712"/>
    <lineage>
        <taxon>Bacteria</taxon>
        <taxon>Pseudomonadati</taxon>
        <taxon>Pseudomonadota</taxon>
        <taxon>Alphaproteobacteria</taxon>
        <taxon>Acetobacterales</taxon>
        <taxon>Acetobacteraceae</taxon>
        <taxon>Limobrevibacterium</taxon>
    </lineage>
</organism>
<reference evidence="7" key="1">
    <citation type="submission" date="2022-09" db="EMBL/GenBank/DDBJ databases">
        <title>Rhodovastum sp. nov. RN2-1 isolated from soil in Seongnam, South Korea.</title>
        <authorList>
            <person name="Le N.T."/>
        </authorList>
    </citation>
    <scope>NUCLEOTIDE SEQUENCE</scope>
    <source>
        <strain evidence="7">RN2-1</strain>
    </source>
</reference>
<sequence length="215" mass="22381">MISPSLLAASAVAGAIYTLTPGPGFLMLLGIGAAQGRRAGAGFIFGHFAGDLLWSSLALLAIVGAHAIGPLVFDVLGLVCGFYLGWLGLRAVRVHRRTDGAAAQVVRRPLLRGMAFGLTNPKGYPVAVATFTALLAGHSTELTWDSLPVLVLAASVGFLTGDCVLVLIAGAARVRHLYRRHEVWIVRASGLLFLGFAAAAVLNAAPGLRRGFRSS</sequence>
<evidence type="ECO:0000256" key="3">
    <source>
        <dbReference type="ARBA" id="ARBA00022692"/>
    </source>
</evidence>
<protein>
    <submittedName>
        <fullName evidence="7">LysE family translocator</fullName>
    </submittedName>
</protein>
<evidence type="ECO:0000256" key="1">
    <source>
        <dbReference type="ARBA" id="ARBA00004651"/>
    </source>
</evidence>
<feature type="transmembrane region" description="Helical" evidence="6">
    <location>
        <begin position="149"/>
        <end position="172"/>
    </location>
</feature>